<dbReference type="EMBL" id="LAQT01000037">
    <property type="protein sequence ID" value="KPC49377.1"/>
    <property type="molecule type" value="Genomic_DNA"/>
</dbReference>
<dbReference type="Gene3D" id="2.40.50.180">
    <property type="entry name" value="CheA-289, Domain 4"/>
    <property type="match status" value="1"/>
</dbReference>
<keyword evidence="3" id="KW-1185">Reference proteome</keyword>
<dbReference type="Proteomes" id="UP000037939">
    <property type="component" value="Unassembled WGS sequence"/>
</dbReference>
<organism evidence="2 3">
    <name type="scientific">Amantichitinum ursilacus</name>
    <dbReference type="NCBI Taxonomy" id="857265"/>
    <lineage>
        <taxon>Bacteria</taxon>
        <taxon>Pseudomonadati</taxon>
        <taxon>Pseudomonadota</taxon>
        <taxon>Betaproteobacteria</taxon>
        <taxon>Neisseriales</taxon>
        <taxon>Chitinibacteraceae</taxon>
        <taxon>Amantichitinum</taxon>
    </lineage>
</organism>
<gene>
    <name evidence="2" type="ORF">WG78_20820</name>
</gene>
<sequence length="170" mass="18268">MAKRISLREYQEGVVARLKTAAATAQVDARLGVRIGGHNWLLDLGDVAEVMPLPTVSEVPLAQHWFRGVANIRGNLVSVTDLAAFFGEAPLVPSAAARLILLHAKHILHASVLVERMLGLKHLADMTVVPASTNHPWVGEHYADAAGGAWHTLDVSRLSQDAAFLQAGLH</sequence>
<evidence type="ECO:0000313" key="3">
    <source>
        <dbReference type="Proteomes" id="UP000037939"/>
    </source>
</evidence>
<proteinExistence type="predicted"/>
<comment type="caution">
    <text evidence="2">The sequence shown here is derived from an EMBL/GenBank/DDBJ whole genome shotgun (WGS) entry which is preliminary data.</text>
</comment>
<dbReference type="PANTHER" id="PTHR22617:SF43">
    <property type="entry name" value="PROTEIN PILI"/>
    <property type="match status" value="1"/>
</dbReference>
<dbReference type="GO" id="GO:0007165">
    <property type="term" value="P:signal transduction"/>
    <property type="evidence" value="ECO:0007669"/>
    <property type="project" value="InterPro"/>
</dbReference>
<dbReference type="InterPro" id="IPR036061">
    <property type="entry name" value="CheW-like_dom_sf"/>
</dbReference>
<dbReference type="RefSeq" id="WP_053939728.1">
    <property type="nucleotide sequence ID" value="NZ_LAQT01000037.1"/>
</dbReference>
<reference evidence="2 3" key="1">
    <citation type="submission" date="2015-07" db="EMBL/GenBank/DDBJ databases">
        <title>Draft genome sequence of the Amantichitinum ursilacus IGB-41, a new chitin-degrading bacterium.</title>
        <authorList>
            <person name="Kirstahler P."/>
            <person name="Guenther M."/>
            <person name="Grumaz C."/>
            <person name="Rupp S."/>
            <person name="Zibek S."/>
            <person name="Sohn K."/>
        </authorList>
    </citation>
    <scope>NUCLEOTIDE SEQUENCE [LARGE SCALE GENOMIC DNA]</scope>
    <source>
        <strain evidence="2 3">IGB-41</strain>
    </source>
</reference>
<dbReference type="Gene3D" id="2.30.30.40">
    <property type="entry name" value="SH3 Domains"/>
    <property type="match status" value="1"/>
</dbReference>
<dbReference type="InterPro" id="IPR039315">
    <property type="entry name" value="CheW"/>
</dbReference>
<dbReference type="GO" id="GO:0005829">
    <property type="term" value="C:cytosol"/>
    <property type="evidence" value="ECO:0007669"/>
    <property type="project" value="TreeGrafter"/>
</dbReference>
<dbReference type="SUPFAM" id="SSF50341">
    <property type="entry name" value="CheW-like"/>
    <property type="match status" value="1"/>
</dbReference>
<dbReference type="PROSITE" id="PS50851">
    <property type="entry name" value="CHEW"/>
    <property type="match status" value="1"/>
</dbReference>
<evidence type="ECO:0000313" key="2">
    <source>
        <dbReference type="EMBL" id="KPC49377.1"/>
    </source>
</evidence>
<dbReference type="PANTHER" id="PTHR22617">
    <property type="entry name" value="CHEMOTAXIS SENSOR HISTIDINE KINASE-RELATED"/>
    <property type="match status" value="1"/>
</dbReference>
<name>A0A0N0GKZ5_9NEIS</name>
<accession>A0A0N0GKZ5</accession>
<dbReference type="AlphaFoldDB" id="A0A0N0GKZ5"/>
<evidence type="ECO:0000259" key="1">
    <source>
        <dbReference type="PROSITE" id="PS50851"/>
    </source>
</evidence>
<protein>
    <submittedName>
        <fullName evidence="2">CheW-like domain protein</fullName>
    </submittedName>
</protein>
<feature type="domain" description="CheW-like" evidence="1">
    <location>
        <begin position="27"/>
        <end position="164"/>
    </location>
</feature>
<dbReference type="OrthoDB" id="5298045at2"/>
<dbReference type="STRING" id="857265.WG78_20820"/>
<dbReference type="Pfam" id="PF01584">
    <property type="entry name" value="CheW"/>
    <property type="match status" value="1"/>
</dbReference>
<dbReference type="GO" id="GO:0006935">
    <property type="term" value="P:chemotaxis"/>
    <property type="evidence" value="ECO:0007669"/>
    <property type="project" value="InterPro"/>
</dbReference>
<dbReference type="InterPro" id="IPR002545">
    <property type="entry name" value="CheW-lke_dom"/>
</dbReference>